<evidence type="ECO:0000313" key="1">
    <source>
        <dbReference type="EMBL" id="MPN53141.1"/>
    </source>
</evidence>
<name>A0A645IP88_9ZZZZ</name>
<dbReference type="SUPFAM" id="SSF100950">
    <property type="entry name" value="NagB/RpiA/CoA transferase-like"/>
    <property type="match status" value="1"/>
</dbReference>
<dbReference type="InterPro" id="IPR037171">
    <property type="entry name" value="NagB/RpiA_transferase-like"/>
</dbReference>
<reference evidence="1" key="1">
    <citation type="submission" date="2019-08" db="EMBL/GenBank/DDBJ databases">
        <authorList>
            <person name="Kucharzyk K."/>
            <person name="Murdoch R.W."/>
            <person name="Higgins S."/>
            <person name="Loffler F."/>
        </authorList>
    </citation>
    <scope>NUCLEOTIDE SEQUENCE</scope>
</reference>
<comment type="caution">
    <text evidence="1">The sequence shown here is derived from an EMBL/GenBank/DDBJ whole genome shotgun (WGS) entry which is preliminary data.</text>
</comment>
<dbReference type="InterPro" id="IPR052960">
    <property type="entry name" value="GlcN6P_deaminase-like"/>
</dbReference>
<dbReference type="AlphaFoldDB" id="A0A645IP88"/>
<sequence>MGSGTIMRKAKKVLMLASGEGKQDAIYGMIKGPITENLPASILQKHQDVVVIIDKAAAVKLNK</sequence>
<dbReference type="PANTHER" id="PTHR42892:SF1">
    <property type="entry name" value="GLUCOSAMINE-6-PHOSPHATE ISOMERASE"/>
    <property type="match status" value="1"/>
</dbReference>
<dbReference type="PANTHER" id="PTHR42892">
    <property type="entry name" value="GLUCOSAMINE-6-PHOSPHATE DEAMINASE-LIKE PROTEIN BT_0258-RELATED"/>
    <property type="match status" value="1"/>
</dbReference>
<protein>
    <submittedName>
        <fullName evidence="1">Glucosamine-6-phosphate deaminase</fullName>
        <ecNumber evidence="1">3.5.99.6</ecNumber>
    </submittedName>
</protein>
<keyword evidence="1" id="KW-0378">Hydrolase</keyword>
<organism evidence="1">
    <name type="scientific">bioreactor metagenome</name>
    <dbReference type="NCBI Taxonomy" id="1076179"/>
    <lineage>
        <taxon>unclassified sequences</taxon>
        <taxon>metagenomes</taxon>
        <taxon>ecological metagenomes</taxon>
    </lineage>
</organism>
<dbReference type="EC" id="3.5.99.6" evidence="1"/>
<dbReference type="EMBL" id="VSSQ01119963">
    <property type="protein sequence ID" value="MPN53141.1"/>
    <property type="molecule type" value="Genomic_DNA"/>
</dbReference>
<dbReference type="Gene3D" id="3.40.50.1360">
    <property type="match status" value="1"/>
</dbReference>
<gene>
    <name evidence="1" type="primary">nagB_65</name>
    <name evidence="1" type="ORF">SDC9_200805</name>
</gene>
<proteinExistence type="predicted"/>
<dbReference type="GO" id="GO:0004342">
    <property type="term" value="F:glucosamine-6-phosphate deaminase activity"/>
    <property type="evidence" value="ECO:0007669"/>
    <property type="project" value="UniProtKB-EC"/>
</dbReference>
<accession>A0A645IP88</accession>